<dbReference type="NCBIfam" id="TIGR02138">
    <property type="entry name" value="phosphate_pstC"/>
    <property type="match status" value="1"/>
</dbReference>
<evidence type="ECO:0000256" key="8">
    <source>
        <dbReference type="ARBA" id="ARBA00023136"/>
    </source>
</evidence>
<feature type="transmembrane region" description="Helical" evidence="9">
    <location>
        <begin position="151"/>
        <end position="175"/>
    </location>
</feature>
<comment type="subcellular location">
    <subcellularLocation>
        <location evidence="1 9">Cell membrane</location>
        <topology evidence="1 9">Multi-pass membrane protein</topology>
    </subcellularLocation>
</comment>
<dbReference type="Proteomes" id="UP000823634">
    <property type="component" value="Unassembled WGS sequence"/>
</dbReference>
<keyword evidence="6 9" id="KW-0812">Transmembrane</keyword>
<evidence type="ECO:0000256" key="4">
    <source>
        <dbReference type="ARBA" id="ARBA00022475"/>
    </source>
</evidence>
<dbReference type="Gene3D" id="1.10.3720.10">
    <property type="entry name" value="MetI-like"/>
    <property type="match status" value="1"/>
</dbReference>
<reference evidence="12" key="1">
    <citation type="submission" date="2020-10" db="EMBL/GenBank/DDBJ databases">
        <authorList>
            <person name="Gilroy R."/>
        </authorList>
    </citation>
    <scope>NUCLEOTIDE SEQUENCE</scope>
    <source>
        <strain evidence="12">17113</strain>
    </source>
</reference>
<proteinExistence type="inferred from homology"/>
<dbReference type="InterPro" id="IPR000515">
    <property type="entry name" value="MetI-like"/>
</dbReference>
<protein>
    <recommendedName>
        <fullName evidence="10">Phosphate transport system permease protein</fullName>
    </recommendedName>
</protein>
<evidence type="ECO:0000256" key="7">
    <source>
        <dbReference type="ARBA" id="ARBA00022989"/>
    </source>
</evidence>
<dbReference type="Pfam" id="PF00528">
    <property type="entry name" value="BPD_transp_1"/>
    <property type="match status" value="1"/>
</dbReference>
<evidence type="ECO:0000313" key="13">
    <source>
        <dbReference type="Proteomes" id="UP000823634"/>
    </source>
</evidence>
<evidence type="ECO:0000256" key="9">
    <source>
        <dbReference type="RuleBase" id="RU363032"/>
    </source>
</evidence>
<keyword evidence="4 10" id="KW-1003">Cell membrane</keyword>
<feature type="transmembrane region" description="Helical" evidence="9">
    <location>
        <begin position="267"/>
        <end position="288"/>
    </location>
</feature>
<dbReference type="PROSITE" id="PS50928">
    <property type="entry name" value="ABC_TM1"/>
    <property type="match status" value="1"/>
</dbReference>
<feature type="transmembrane region" description="Helical" evidence="9">
    <location>
        <begin position="20"/>
        <end position="49"/>
    </location>
</feature>
<dbReference type="InterPro" id="IPR011864">
    <property type="entry name" value="Phosphate_PstC"/>
</dbReference>
<evidence type="ECO:0000313" key="12">
    <source>
        <dbReference type="EMBL" id="MBO8426202.1"/>
    </source>
</evidence>
<keyword evidence="7 9" id="KW-1133">Transmembrane helix</keyword>
<keyword evidence="8 9" id="KW-0472">Membrane</keyword>
<evidence type="ECO:0000256" key="1">
    <source>
        <dbReference type="ARBA" id="ARBA00004651"/>
    </source>
</evidence>
<dbReference type="GO" id="GO:0005886">
    <property type="term" value="C:plasma membrane"/>
    <property type="evidence" value="ECO:0007669"/>
    <property type="project" value="UniProtKB-SubCell"/>
</dbReference>
<evidence type="ECO:0000256" key="2">
    <source>
        <dbReference type="ARBA" id="ARBA00007069"/>
    </source>
</evidence>
<dbReference type="PANTHER" id="PTHR30425:SF1">
    <property type="entry name" value="PHOSPHATE TRANSPORT SYSTEM PERMEASE PROTEIN PSTC"/>
    <property type="match status" value="1"/>
</dbReference>
<evidence type="ECO:0000256" key="5">
    <source>
        <dbReference type="ARBA" id="ARBA00022592"/>
    </source>
</evidence>
<sequence length="295" mass="31551">MERIDYRVKDAKGKEAFVKWALLICALFGVLALFSIAIFLFATGTPFIFKTGFSSFFFSSDWKPINGRYGILSLFTSTMLVTLFSTLLGGAIGLFAAIALFRFVPKSFKKPCSFAISVLSGIPSVIYGLFGIDFIVPFIRDYVATDGSGYGIAAATAVLSIMILPTMVSFTLDALNAVDRSYYEGALSLGASREMALMKVVVPAARSGIFAALVLSSGRAMGETMAVIMVIGNRPNLTIDPFQSTLTLTGAIALGATEYSDDAKTSLIAVGAVLFALTFIVNLVFAIIKGRDKKC</sequence>
<dbReference type="PANTHER" id="PTHR30425">
    <property type="entry name" value="PHOSPHATE TRANSPORT SYSTEM PERMEASE PROTEIN PST"/>
    <property type="match status" value="1"/>
</dbReference>
<dbReference type="SUPFAM" id="SSF161098">
    <property type="entry name" value="MetI-like"/>
    <property type="match status" value="1"/>
</dbReference>
<comment type="caution">
    <text evidence="12">The sequence shown here is derived from an EMBL/GenBank/DDBJ whole genome shotgun (WGS) entry which is preliminary data.</text>
</comment>
<dbReference type="GO" id="GO:0006817">
    <property type="term" value="P:phosphate ion transport"/>
    <property type="evidence" value="ECO:0007669"/>
    <property type="project" value="UniProtKB-KW"/>
</dbReference>
<feature type="transmembrane region" description="Helical" evidence="9">
    <location>
        <begin position="113"/>
        <end position="139"/>
    </location>
</feature>
<keyword evidence="3 9" id="KW-0813">Transport</keyword>
<evidence type="ECO:0000256" key="10">
    <source>
        <dbReference type="RuleBase" id="RU363054"/>
    </source>
</evidence>
<keyword evidence="5 10" id="KW-0592">Phosphate transport</keyword>
<dbReference type="EMBL" id="JADINA010000019">
    <property type="protein sequence ID" value="MBO8426202.1"/>
    <property type="molecule type" value="Genomic_DNA"/>
</dbReference>
<dbReference type="GO" id="GO:0005315">
    <property type="term" value="F:phosphate transmembrane transporter activity"/>
    <property type="evidence" value="ECO:0007669"/>
    <property type="project" value="InterPro"/>
</dbReference>
<dbReference type="InterPro" id="IPR051124">
    <property type="entry name" value="Phosphate_Transport_Permease"/>
</dbReference>
<reference evidence="12" key="2">
    <citation type="journal article" date="2021" name="PeerJ">
        <title>Extensive microbial diversity within the chicken gut microbiome revealed by metagenomics and culture.</title>
        <authorList>
            <person name="Gilroy R."/>
            <person name="Ravi A."/>
            <person name="Getino M."/>
            <person name="Pursley I."/>
            <person name="Horton D.L."/>
            <person name="Alikhan N.F."/>
            <person name="Baker D."/>
            <person name="Gharbi K."/>
            <person name="Hall N."/>
            <person name="Watson M."/>
            <person name="Adriaenssens E.M."/>
            <person name="Foster-Nyarko E."/>
            <person name="Jarju S."/>
            <person name="Secka A."/>
            <person name="Antonio M."/>
            <person name="Oren A."/>
            <person name="Chaudhuri R.R."/>
            <person name="La Ragione R."/>
            <person name="Hildebrand F."/>
            <person name="Pallen M.J."/>
        </authorList>
    </citation>
    <scope>NUCLEOTIDE SEQUENCE</scope>
    <source>
        <strain evidence="12">17113</strain>
    </source>
</reference>
<feature type="domain" description="ABC transmembrane type-1" evidence="11">
    <location>
        <begin position="75"/>
        <end position="285"/>
    </location>
</feature>
<gene>
    <name evidence="12" type="primary">pstC</name>
    <name evidence="12" type="ORF">IAC61_02635</name>
</gene>
<dbReference type="AlphaFoldDB" id="A0A9D9GVR9"/>
<evidence type="ECO:0000259" key="11">
    <source>
        <dbReference type="PROSITE" id="PS50928"/>
    </source>
</evidence>
<evidence type="ECO:0000256" key="3">
    <source>
        <dbReference type="ARBA" id="ARBA00022448"/>
    </source>
</evidence>
<evidence type="ECO:0000256" key="6">
    <source>
        <dbReference type="ARBA" id="ARBA00022692"/>
    </source>
</evidence>
<dbReference type="InterPro" id="IPR035906">
    <property type="entry name" value="MetI-like_sf"/>
</dbReference>
<comment type="function">
    <text evidence="10">Part of the binding-protein-dependent transport system for phosphate; probably responsible for the translocation of the substrate across the membrane.</text>
</comment>
<comment type="caution">
    <text evidence="10">Lacks conserved residue(s) required for the propagation of feature annotation.</text>
</comment>
<name>A0A9D9GVR9_9FIRM</name>
<feature type="transmembrane region" description="Helical" evidence="9">
    <location>
        <begin position="69"/>
        <end position="101"/>
    </location>
</feature>
<organism evidence="12 13">
    <name type="scientific">Candidatus Alloenteromonas pullistercoris</name>
    <dbReference type="NCBI Taxonomy" id="2840785"/>
    <lineage>
        <taxon>Bacteria</taxon>
        <taxon>Bacillati</taxon>
        <taxon>Bacillota</taxon>
        <taxon>Bacillota incertae sedis</taxon>
        <taxon>Candidatus Alloenteromonas</taxon>
    </lineage>
</organism>
<accession>A0A9D9GVR9</accession>
<dbReference type="CDD" id="cd06261">
    <property type="entry name" value="TM_PBP2"/>
    <property type="match status" value="1"/>
</dbReference>
<comment type="similarity">
    <text evidence="2 10">Belongs to the binding-protein-dependent transport system permease family. CysTW subfamily.</text>
</comment>